<proteinExistence type="predicted"/>
<organism evidence="1">
    <name type="scientific">Spongospora subterranea</name>
    <dbReference type="NCBI Taxonomy" id="70186"/>
    <lineage>
        <taxon>Eukaryota</taxon>
        <taxon>Sar</taxon>
        <taxon>Rhizaria</taxon>
        <taxon>Endomyxa</taxon>
        <taxon>Phytomyxea</taxon>
        <taxon>Plasmodiophorida</taxon>
        <taxon>Plasmodiophoridae</taxon>
        <taxon>Spongospora</taxon>
    </lineage>
</organism>
<sequence length="112" mass="12779">MMTNYPQYPGLRRYICISDSGYYVEKLKMSESNEKATIAPTRTSHFQKPCSIQRAQNGIGFCSLENILRRKKYTIASPVKVKDRIQPNSVVDSRLGLAISNRSNNDSVFKKE</sequence>
<reference evidence="1" key="1">
    <citation type="submission" date="2015-04" db="EMBL/GenBank/DDBJ databases">
        <title>The genome sequence of the plant pathogenic Rhizarian Plasmodiophora brassicae reveals insights in its biotrophic life cycle and the origin of chitin synthesis.</title>
        <authorList>
            <person name="Schwelm A."/>
            <person name="Fogelqvist J."/>
            <person name="Knaust A."/>
            <person name="Julke S."/>
            <person name="Lilja T."/>
            <person name="Dhandapani V."/>
            <person name="Bonilla-Rosso G."/>
            <person name="Karlsson M."/>
            <person name="Shevchenko A."/>
            <person name="Choi S.R."/>
            <person name="Kim H.G."/>
            <person name="Park J.Y."/>
            <person name="Lim Y.P."/>
            <person name="Ludwig-Muller J."/>
            <person name="Dixelius C."/>
        </authorList>
    </citation>
    <scope>NUCLEOTIDE SEQUENCE</scope>
    <source>
        <tissue evidence="1">Potato root galls</tissue>
    </source>
</reference>
<dbReference type="EMBL" id="HACM01010750">
    <property type="protein sequence ID" value="CRZ11192.1"/>
    <property type="molecule type" value="Transcribed_RNA"/>
</dbReference>
<protein>
    <submittedName>
        <fullName evidence="1">Uncharacterized protein</fullName>
    </submittedName>
</protein>
<name>A0A0H5RC56_9EUKA</name>
<evidence type="ECO:0000313" key="1">
    <source>
        <dbReference type="EMBL" id="CRZ11192.1"/>
    </source>
</evidence>
<accession>A0A0H5RC56</accession>
<dbReference type="AlphaFoldDB" id="A0A0H5RC56"/>